<gene>
    <name evidence="1" type="ORF">I7412_25440</name>
</gene>
<dbReference type="CDD" id="cd00093">
    <property type="entry name" value="HTH_XRE"/>
    <property type="match status" value="1"/>
</dbReference>
<keyword evidence="2" id="KW-1185">Reference proteome</keyword>
<evidence type="ECO:0000313" key="1">
    <source>
        <dbReference type="EMBL" id="MBL7630444.1"/>
    </source>
</evidence>
<dbReference type="EMBL" id="JAEACQ010000249">
    <property type="protein sequence ID" value="MBL7630444.1"/>
    <property type="molecule type" value="Genomic_DNA"/>
</dbReference>
<dbReference type="Gene3D" id="1.25.40.10">
    <property type="entry name" value="Tetratricopeptide repeat domain"/>
    <property type="match status" value="1"/>
</dbReference>
<dbReference type="InterPro" id="IPR001387">
    <property type="entry name" value="Cro/C1-type_HTH"/>
</dbReference>
<dbReference type="InterPro" id="IPR011990">
    <property type="entry name" value="TPR-like_helical_dom_sf"/>
</dbReference>
<organism evidence="1 2">
    <name type="scientific">Frankia nepalensis</name>
    <dbReference type="NCBI Taxonomy" id="1836974"/>
    <lineage>
        <taxon>Bacteria</taxon>
        <taxon>Bacillati</taxon>
        <taxon>Actinomycetota</taxon>
        <taxon>Actinomycetes</taxon>
        <taxon>Frankiales</taxon>
        <taxon>Frankiaceae</taxon>
        <taxon>Frankia</taxon>
    </lineage>
</organism>
<reference evidence="1" key="1">
    <citation type="submission" date="2020-12" db="EMBL/GenBank/DDBJ databases">
        <title>Genomic characterization of non-nitrogen-fixing Frankia strains.</title>
        <authorList>
            <person name="Carlos-Shanley C."/>
            <person name="Guerra T."/>
            <person name="Hahn D."/>
        </authorList>
    </citation>
    <scope>NUCLEOTIDE SEQUENCE</scope>
    <source>
        <strain evidence="1">CN6</strain>
    </source>
</reference>
<proteinExistence type="predicted"/>
<protein>
    <submittedName>
        <fullName evidence="1">Helix-turn-helix transcriptional regulator</fullName>
    </submittedName>
</protein>
<dbReference type="SUPFAM" id="SSF48452">
    <property type="entry name" value="TPR-like"/>
    <property type="match status" value="1"/>
</dbReference>
<evidence type="ECO:0000313" key="2">
    <source>
        <dbReference type="Proteomes" id="UP000604475"/>
    </source>
</evidence>
<accession>A0A937RNC0</accession>
<sequence>MNRPSQRVEQDELRTRMRASGMSHHEIAIEFARRFRLRPRAAYRVAHGWTQQQAADHINAYATQADLDPDGAAPMTAPRLCEVENWPHPARRRPTPQILAVLAEVYGCDLHALLDVEDREHFSPADMFLINSMRRQPDGAAGTSAGSSITLTATRWGSATDRPVKADSSTARTGKTSASTQALATAGLTDPGDLILIPQLAPDGRTVLMPLDRRGFLRGLGLTAAGGATLSPLATMAMIAPGSASLDPRVVDHFARLRAVLAENDNLFGPRQVITAAQEQTGLIATHLRHSASSTPQRQTLLHIQTQFADLLGWLHQDTGDHATAGYWLDRALEWSHRASDPKATVFILARKSQLAADRGDPGEAIDVADAALTSAEPTGRLAAIAATYSAHGHALRGEKTTCLTLYDRAHDILGRAEPDTDPWGQFFSPAYIEVQRAHSLAALGDYPAAATGFRTAIDGLPPAFHRDRGVYLAREALAHAGAREPEQAATLGLHALTVGAHTHSGRIMTSLRSLHEAVAGWKTVPQVREFRQAMDQIPTAVTA</sequence>
<name>A0A937RNC0_9ACTN</name>
<dbReference type="Proteomes" id="UP000604475">
    <property type="component" value="Unassembled WGS sequence"/>
</dbReference>
<dbReference type="RefSeq" id="WP_203001921.1">
    <property type="nucleotide sequence ID" value="NZ_JADWYU010000247.1"/>
</dbReference>
<dbReference type="AlphaFoldDB" id="A0A937RNC0"/>
<comment type="caution">
    <text evidence="1">The sequence shown here is derived from an EMBL/GenBank/DDBJ whole genome shotgun (WGS) entry which is preliminary data.</text>
</comment>